<dbReference type="PANTHER" id="PTHR33371">
    <property type="entry name" value="INTERMEMBRANE PHOSPHOLIPID TRANSPORT SYSTEM BINDING PROTEIN MLAD-RELATED"/>
    <property type="match status" value="1"/>
</dbReference>
<dbReference type="Pfam" id="PF02470">
    <property type="entry name" value="MlaD"/>
    <property type="match status" value="1"/>
</dbReference>
<keyword evidence="1" id="KW-0472">Membrane</keyword>
<dbReference type="PANTHER" id="PTHR33371:SF19">
    <property type="entry name" value="MCE-FAMILY PROTEIN MCE4A"/>
    <property type="match status" value="1"/>
</dbReference>
<dbReference type="InterPro" id="IPR005693">
    <property type="entry name" value="Mce"/>
</dbReference>
<dbReference type="Proteomes" id="UP001432062">
    <property type="component" value="Chromosome"/>
</dbReference>
<gene>
    <name evidence="4" type="ORF">OG563_21235</name>
</gene>
<sequence>MATKQSGSGLGAALRGGLGLKLAGLGMVIALVAVVSVAMVMFFGGFTKTVTVTVDAPRSGLVLDPDAKVKIRGVEIGRVSEIKQTVDGAKLTLAMDPELLKMVPSNATVDIKSTTVFGAKYINFTAPEQASSTPLKPGSTVTAESVTVEFNTLFQHLTDVLQKIEPEKLNATLSALGTALQGRGEKLGDLLARSDAYLRDINPSLPALQRDLVSSTGVTNLYADTVPDLLRTTDNLTVTARTLVEEQENVDAMLANLIGLADTTGSVLRENEQPLVTALDLLRPTTQLLNDYKPALYCLVVGLANVLPIGEDIFGGRFDAVPLNASFMPGADAYQYPEDLPKVNATGGPHCEGVLDRVPDSHANFVVTDTSEGHVWTPSTTTHLNGPKVFQLLFAGLPGVGQL</sequence>
<feature type="domain" description="Mce/MlaD" evidence="2">
    <location>
        <begin position="49"/>
        <end position="126"/>
    </location>
</feature>
<dbReference type="NCBIfam" id="TIGR00996">
    <property type="entry name" value="Mtu_fam_mce"/>
    <property type="match status" value="1"/>
</dbReference>
<evidence type="ECO:0000313" key="5">
    <source>
        <dbReference type="Proteomes" id="UP001432062"/>
    </source>
</evidence>
<dbReference type="Pfam" id="PF11887">
    <property type="entry name" value="Mce4_CUP1"/>
    <property type="match status" value="1"/>
</dbReference>
<evidence type="ECO:0000259" key="2">
    <source>
        <dbReference type="Pfam" id="PF02470"/>
    </source>
</evidence>
<dbReference type="InterPro" id="IPR003399">
    <property type="entry name" value="Mce/MlaD"/>
</dbReference>
<proteinExistence type="predicted"/>
<keyword evidence="5" id="KW-1185">Reference proteome</keyword>
<feature type="transmembrane region" description="Helical" evidence="1">
    <location>
        <begin position="20"/>
        <end position="43"/>
    </location>
</feature>
<dbReference type="InterPro" id="IPR052336">
    <property type="entry name" value="MlaD_Phospholipid_Transporter"/>
</dbReference>
<dbReference type="RefSeq" id="WP_327095175.1">
    <property type="nucleotide sequence ID" value="NZ_CP109149.1"/>
</dbReference>
<reference evidence="4" key="1">
    <citation type="submission" date="2022-10" db="EMBL/GenBank/DDBJ databases">
        <title>The complete genomes of actinobacterial strains from the NBC collection.</title>
        <authorList>
            <person name="Joergensen T.S."/>
            <person name="Alvarez Arevalo M."/>
            <person name="Sterndorff E.B."/>
            <person name="Faurdal D."/>
            <person name="Vuksanovic O."/>
            <person name="Mourched A.-S."/>
            <person name="Charusanti P."/>
            <person name="Shaw S."/>
            <person name="Blin K."/>
            <person name="Weber T."/>
        </authorList>
    </citation>
    <scope>NUCLEOTIDE SEQUENCE</scope>
    <source>
        <strain evidence="4">NBC_01482</strain>
    </source>
</reference>
<evidence type="ECO:0000259" key="3">
    <source>
        <dbReference type="Pfam" id="PF11887"/>
    </source>
</evidence>
<keyword evidence="1" id="KW-1133">Transmembrane helix</keyword>
<protein>
    <submittedName>
        <fullName evidence="4">MCE family protein</fullName>
    </submittedName>
</protein>
<keyword evidence="1" id="KW-0812">Transmembrane</keyword>
<feature type="domain" description="Mammalian cell entry C-terminal" evidence="3">
    <location>
        <begin position="132"/>
        <end position="349"/>
    </location>
</feature>
<evidence type="ECO:0000256" key="1">
    <source>
        <dbReference type="SAM" id="Phobius"/>
    </source>
</evidence>
<organism evidence="4 5">
    <name type="scientific">Nocardia vinacea</name>
    <dbReference type="NCBI Taxonomy" id="96468"/>
    <lineage>
        <taxon>Bacteria</taxon>
        <taxon>Bacillati</taxon>
        <taxon>Actinomycetota</taxon>
        <taxon>Actinomycetes</taxon>
        <taxon>Mycobacteriales</taxon>
        <taxon>Nocardiaceae</taxon>
        <taxon>Nocardia</taxon>
    </lineage>
</organism>
<dbReference type="InterPro" id="IPR024516">
    <property type="entry name" value="Mce_C"/>
</dbReference>
<accession>A0ABZ1Z8X5</accession>
<dbReference type="EMBL" id="CP109441">
    <property type="protein sequence ID" value="WUV50496.1"/>
    <property type="molecule type" value="Genomic_DNA"/>
</dbReference>
<name>A0ABZ1Z8X5_9NOCA</name>
<evidence type="ECO:0000313" key="4">
    <source>
        <dbReference type="EMBL" id="WUV50496.1"/>
    </source>
</evidence>